<feature type="transmembrane region" description="Helical" evidence="9">
    <location>
        <begin position="341"/>
        <end position="360"/>
    </location>
</feature>
<dbReference type="InterPro" id="IPR027463">
    <property type="entry name" value="AcrB_DN_DC_subdom"/>
</dbReference>
<comment type="caution">
    <text evidence="10">The sequence shown here is derived from an EMBL/GenBank/DDBJ whole genome shotgun (WGS) entry which is preliminary data.</text>
</comment>
<feature type="transmembrane region" description="Helical" evidence="9">
    <location>
        <begin position="394"/>
        <end position="414"/>
    </location>
</feature>
<dbReference type="AlphaFoldDB" id="A0A9J6RPI1"/>
<organism evidence="10 11">
    <name type="scientific">Dasania phycosphaerae</name>
    <dbReference type="NCBI Taxonomy" id="2950436"/>
    <lineage>
        <taxon>Bacteria</taxon>
        <taxon>Pseudomonadati</taxon>
        <taxon>Pseudomonadota</taxon>
        <taxon>Gammaproteobacteria</taxon>
        <taxon>Cellvibrionales</taxon>
        <taxon>Spongiibacteraceae</taxon>
        <taxon>Dasania</taxon>
    </lineage>
</organism>
<dbReference type="SUPFAM" id="SSF82693">
    <property type="entry name" value="Multidrug efflux transporter AcrB pore domain, PN1, PN2, PC1 and PC2 subdomains"/>
    <property type="match status" value="4"/>
</dbReference>
<dbReference type="PANTHER" id="PTHR32063:SF32">
    <property type="entry name" value="AMINOGLYCOSIDE EFFLUX PUMP-RELATED"/>
    <property type="match status" value="1"/>
</dbReference>
<dbReference type="NCBIfam" id="NF000282">
    <property type="entry name" value="RND_permease_1"/>
    <property type="match status" value="1"/>
</dbReference>
<evidence type="ECO:0000256" key="6">
    <source>
        <dbReference type="ARBA" id="ARBA00022692"/>
    </source>
</evidence>
<accession>A0A9J6RPI1</accession>
<dbReference type="Gene3D" id="3.30.2090.10">
    <property type="entry name" value="Multidrug efflux transporter AcrB TolC docking domain, DN and DC subdomains"/>
    <property type="match status" value="2"/>
</dbReference>
<feature type="transmembrane region" description="Helical" evidence="9">
    <location>
        <begin position="1008"/>
        <end position="1034"/>
    </location>
</feature>
<dbReference type="PRINTS" id="PR00702">
    <property type="entry name" value="ACRIFLAVINRP"/>
</dbReference>
<keyword evidence="3 9" id="KW-0813">Transport</keyword>
<dbReference type="SUPFAM" id="SSF82714">
    <property type="entry name" value="Multidrug efflux transporter AcrB TolC docking domain, DN and DC subdomains"/>
    <property type="match status" value="2"/>
</dbReference>
<protein>
    <recommendedName>
        <fullName evidence="9">Efflux pump membrane transporter</fullName>
    </recommendedName>
</protein>
<keyword evidence="6 9" id="KW-0812">Transmembrane</keyword>
<feature type="transmembrane region" description="Helical" evidence="9">
    <location>
        <begin position="905"/>
        <end position="925"/>
    </location>
</feature>
<feature type="transmembrane region" description="Helical" evidence="9">
    <location>
        <begin position="544"/>
        <end position="561"/>
    </location>
</feature>
<evidence type="ECO:0000256" key="1">
    <source>
        <dbReference type="ARBA" id="ARBA00004429"/>
    </source>
</evidence>
<keyword evidence="11" id="KW-1185">Reference proteome</keyword>
<feature type="transmembrane region" description="Helical" evidence="9">
    <location>
        <begin position="435"/>
        <end position="459"/>
    </location>
</feature>
<dbReference type="SUPFAM" id="SSF82866">
    <property type="entry name" value="Multidrug efflux transporter AcrB transmembrane domain"/>
    <property type="match status" value="2"/>
</dbReference>
<dbReference type="FunFam" id="3.30.2090.10:FF:000001">
    <property type="entry name" value="Efflux pump membrane transporter"/>
    <property type="match status" value="1"/>
</dbReference>
<dbReference type="Gene3D" id="3.30.70.1320">
    <property type="entry name" value="Multidrug efflux transporter AcrB pore domain like"/>
    <property type="match status" value="1"/>
</dbReference>
<dbReference type="GO" id="GO:0015562">
    <property type="term" value="F:efflux transmembrane transporter activity"/>
    <property type="evidence" value="ECO:0007669"/>
    <property type="project" value="InterPro"/>
</dbReference>
<feature type="transmembrane region" description="Helical" evidence="9">
    <location>
        <begin position="881"/>
        <end position="898"/>
    </location>
</feature>
<sequence length="1057" mass="113152">MFARFFIDRPVFAWVISIIIMLTGIASIMSLPVAQYPNVAPPVINVSTTYTGADAQTVENSVTQILEQQLTGLDGLLYFSSSSTSDGSASVSITFEQGTDPDYAQVQVQNKVQQVNSRFPESVQAQGVTVKKSNSDFLLITALYDTTNQSTAATIADYLATNMEDALARIEGVGDVRVFGSQYAMRIWLDPNKLAAYALMPSDITNALKAQNVQVPAGKIGAMPAVATQELNATVTAQSLLATPEEFRNIIVKYDASGANVRLSDVARVEIGSESYDSIRRLNGHPASGIAVMLSPGANALATATRVKAKVAELEPSLPDGYKITFPRDSTEFIKISISEVVYTLMEAVVLVVLVMWLFLQNWRATLIPAIAVPIVLLGTFGVLSAFGFSINTLTMFGIVLSIGLLVDDAIVVVENVERLMHEKNLSPRDATIESMAEISSALVGIGVVLSAVFLPMAFFGGSTGVIYQQFSIAIVSSMTLSVIVALTLSPTLCASLLRKSEHGSAHSSKAKGFFAGFNSHFDKLTASYTGHVQSIISRKARWLLVYAVIVLILGLLIVRMPTGFLPQEDQGSVMFQINLPEGASIKRTSAVAEQVEQYLSQEETDTVTGTFSIAGFNFSGSGQNAGLGFVTLKHWDERSQQEQSADALIQRMNKNLAAIRDAKIFALSQPVIRGLGQSNGFSFELQAAAGTSREELMALKDELLAQARQSELLVGIREGALSNTPQLKIDIDSGKATALGLSLSDVANTLSSAWAGTYVNDFIDRGRIKKVYVASDSEYRSKPTDLNEWHVRGQNANGDTTMTPLSAFSSASWSSAPQSLTRFNGIASYSIQGAAANGVSSGQAMAEMERLTQQVGQGKLSYAWSGLSYQEKQSSGQSPLLYALSILVVFLALAALYESWSVPLSVILVIPLGVVGAALASTMRGLDNDIYFQVALLTTIGLASKNAILIVEFAEASYQRGMSLVDAAVQAAKLRLRPIIMTSMAFMLGTLPLALSSGAGGNSRISIGTGIVGGTFTATVLGIFFVPLFFVLIRGCFPKRRAVYDDEVKPGELAHA</sequence>
<feature type="transmembrane region" description="Helical" evidence="9">
    <location>
        <begin position="471"/>
        <end position="498"/>
    </location>
</feature>
<dbReference type="PANTHER" id="PTHR32063">
    <property type="match status" value="1"/>
</dbReference>
<comment type="similarity">
    <text evidence="2 9">Belongs to the resistance-nodulation-cell division (RND) (TC 2.A.6) family.</text>
</comment>
<gene>
    <name evidence="10" type="ORF">O0V09_13650</name>
</gene>
<evidence type="ECO:0000256" key="5">
    <source>
        <dbReference type="ARBA" id="ARBA00022519"/>
    </source>
</evidence>
<evidence type="ECO:0000256" key="4">
    <source>
        <dbReference type="ARBA" id="ARBA00022475"/>
    </source>
</evidence>
<keyword evidence="4" id="KW-1003">Cell membrane</keyword>
<feature type="transmembrane region" description="Helical" evidence="9">
    <location>
        <begin position="12"/>
        <end position="34"/>
    </location>
</feature>
<dbReference type="Proteomes" id="UP001069090">
    <property type="component" value="Unassembled WGS sequence"/>
</dbReference>
<feature type="transmembrane region" description="Helical" evidence="9">
    <location>
        <begin position="367"/>
        <end position="388"/>
    </location>
</feature>
<dbReference type="FunFam" id="3.30.70.1430:FF:000001">
    <property type="entry name" value="Efflux pump membrane transporter"/>
    <property type="match status" value="1"/>
</dbReference>
<dbReference type="Gene3D" id="3.30.70.1430">
    <property type="entry name" value="Multidrug efflux transporter AcrB pore domain"/>
    <property type="match status" value="2"/>
</dbReference>
<dbReference type="InterPro" id="IPR004764">
    <property type="entry name" value="MdtF-like"/>
</dbReference>
<reference evidence="10 11" key="1">
    <citation type="submission" date="2022-12" db="EMBL/GenBank/DDBJ databases">
        <title>Dasania phycosphaerae sp. nov., isolated from particulate material of the south coast of Korea.</title>
        <authorList>
            <person name="Jiang Y."/>
        </authorList>
    </citation>
    <scope>NUCLEOTIDE SEQUENCE [LARGE SCALE GENOMIC DNA]</scope>
    <source>
        <strain evidence="10 11">GY-19</strain>
    </source>
</reference>
<dbReference type="GO" id="GO:0005886">
    <property type="term" value="C:plasma membrane"/>
    <property type="evidence" value="ECO:0007669"/>
    <property type="project" value="UniProtKB-SubCell"/>
</dbReference>
<dbReference type="RefSeq" id="WP_258332414.1">
    <property type="nucleotide sequence ID" value="NZ_JAPTGG010000011.1"/>
</dbReference>
<feature type="transmembrane region" description="Helical" evidence="9">
    <location>
        <begin position="931"/>
        <end position="954"/>
    </location>
</feature>
<evidence type="ECO:0000256" key="3">
    <source>
        <dbReference type="ARBA" id="ARBA00022448"/>
    </source>
</evidence>
<dbReference type="FunFam" id="1.20.1640.10:FF:000001">
    <property type="entry name" value="Efflux pump membrane transporter"/>
    <property type="match status" value="1"/>
</dbReference>
<keyword evidence="8 9" id="KW-0472">Membrane</keyword>
<keyword evidence="5 9" id="KW-0997">Cell inner membrane</keyword>
<evidence type="ECO:0000256" key="9">
    <source>
        <dbReference type="RuleBase" id="RU364070"/>
    </source>
</evidence>
<evidence type="ECO:0000313" key="10">
    <source>
        <dbReference type="EMBL" id="MCZ0866250.1"/>
    </source>
</evidence>
<dbReference type="NCBIfam" id="TIGR00915">
    <property type="entry name" value="2A0602"/>
    <property type="match status" value="1"/>
</dbReference>
<feature type="transmembrane region" description="Helical" evidence="9">
    <location>
        <begin position="975"/>
        <end position="996"/>
    </location>
</feature>
<dbReference type="Pfam" id="PF00873">
    <property type="entry name" value="ACR_tran"/>
    <property type="match status" value="1"/>
</dbReference>
<evidence type="ECO:0000256" key="7">
    <source>
        <dbReference type="ARBA" id="ARBA00022989"/>
    </source>
</evidence>
<dbReference type="Gene3D" id="3.30.70.1440">
    <property type="entry name" value="Multidrug efflux transporter AcrB pore domain"/>
    <property type="match status" value="1"/>
</dbReference>
<dbReference type="GO" id="GO:0009636">
    <property type="term" value="P:response to toxic substance"/>
    <property type="evidence" value="ECO:0007669"/>
    <property type="project" value="UniProtKB-ARBA"/>
</dbReference>
<proteinExistence type="inferred from homology"/>
<evidence type="ECO:0000313" key="11">
    <source>
        <dbReference type="Proteomes" id="UP001069090"/>
    </source>
</evidence>
<name>A0A9J6RPI1_9GAMM</name>
<dbReference type="EMBL" id="JAPTGG010000011">
    <property type="protein sequence ID" value="MCZ0866250.1"/>
    <property type="molecule type" value="Genomic_DNA"/>
</dbReference>
<comment type="subcellular location">
    <subcellularLocation>
        <location evidence="1 9">Cell inner membrane</location>
        <topology evidence="1 9">Multi-pass membrane protein</topology>
    </subcellularLocation>
</comment>
<dbReference type="GO" id="GO:0042910">
    <property type="term" value="F:xenobiotic transmembrane transporter activity"/>
    <property type="evidence" value="ECO:0007669"/>
    <property type="project" value="TreeGrafter"/>
</dbReference>
<dbReference type="InterPro" id="IPR001036">
    <property type="entry name" value="Acrflvin-R"/>
</dbReference>
<evidence type="ECO:0000256" key="8">
    <source>
        <dbReference type="ARBA" id="ARBA00023136"/>
    </source>
</evidence>
<dbReference type="Gene3D" id="1.20.1640.10">
    <property type="entry name" value="Multidrug efflux transporter AcrB transmembrane domain"/>
    <property type="match status" value="2"/>
</dbReference>
<evidence type="ECO:0000256" key="2">
    <source>
        <dbReference type="ARBA" id="ARBA00010942"/>
    </source>
</evidence>
<keyword evidence="7 9" id="KW-1133">Transmembrane helix</keyword>